<feature type="compositionally biased region" description="Polar residues" evidence="1">
    <location>
        <begin position="142"/>
        <end position="155"/>
    </location>
</feature>
<accession>T5A7Y0</accession>
<feature type="region of interest" description="Disordered" evidence="1">
    <location>
        <begin position="1"/>
        <end position="476"/>
    </location>
</feature>
<feature type="compositionally biased region" description="Basic and acidic residues" evidence="1">
    <location>
        <begin position="454"/>
        <end position="464"/>
    </location>
</feature>
<evidence type="ECO:0000313" key="2">
    <source>
        <dbReference type="EMBL" id="EQK97917.1"/>
    </source>
</evidence>
<feature type="compositionally biased region" description="Basic and acidic residues" evidence="1">
    <location>
        <begin position="57"/>
        <end position="71"/>
    </location>
</feature>
<gene>
    <name evidence="2" type="ORF">OCS_06370</name>
</gene>
<dbReference type="Proteomes" id="UP000019374">
    <property type="component" value="Unassembled WGS sequence"/>
</dbReference>
<feature type="compositionally biased region" description="Basic and acidic residues" evidence="1">
    <location>
        <begin position="668"/>
        <end position="677"/>
    </location>
</feature>
<evidence type="ECO:0000256" key="1">
    <source>
        <dbReference type="SAM" id="MobiDB-lite"/>
    </source>
</evidence>
<name>T5A7Y0_OPHSC</name>
<reference evidence="2 3" key="1">
    <citation type="journal article" date="2013" name="Chin. Sci. Bull.">
        <title>Genome survey uncovers the secrets of sex and lifestyle in caterpillar fungus.</title>
        <authorList>
            <person name="Hu X."/>
            <person name="Zhang Y."/>
            <person name="Xiao G."/>
            <person name="Zheng P."/>
            <person name="Xia Y."/>
            <person name="Zhang X."/>
            <person name="St Leger R.J."/>
            <person name="Liu X."/>
            <person name="Wang C."/>
        </authorList>
    </citation>
    <scope>NUCLEOTIDE SEQUENCE [LARGE SCALE GENOMIC DNA]</scope>
    <source>
        <strain evidence="3">Co18 / CGMCC 3.14243</strain>
        <tissue evidence="2">Fruit-body</tissue>
    </source>
</reference>
<feature type="compositionally biased region" description="Pro residues" evidence="1">
    <location>
        <begin position="119"/>
        <end position="134"/>
    </location>
</feature>
<sequence length="715" mass="74934">MSQVRNLRAMFENKGDKSPPDRGRSPGVSTSSANPIGASGPGSPRPLSKVRTNFVAIERDGRIGLRRDHSGESSLSRRRMSIETDAESSSTFPDKPVTTSSDDFPKPMRRLFVSEPDSEPLPPPPSDALLPPTPAGAVGDKPSTNPDKQIDQEQSPIALRPADLNAGSALNAPRNAVMTPSPIEGRQSGQSRADKSATPSRTAGTVLKKPGASSQAPAGSQKKAMTNGLQIAKTSIDAPRREANKSVKNSLGTKRGETAPTTRMTTTALRPRPSPNISTTTHKLQPSKGTGHGDAIIKPKPKSTTKPVNIPFSLTAPTASSVSKSSALRQSHSQQSGSLQNPNASSHLTTRANPSSAFASAQLAGRPKSAMSRPKPSVSLPPSKSLEPDVVVTKRSSHVDEGFLARMMRPTQASSLKTAEKTPSTPPKKAAPRLSTAAAERNPRQATNARRLTLAKDETREKSESNSSQQAEFGRASVDIMRELSLAEPIDQVTSVPQDVSGAPTAEGPQSPGNELRSVARLESGDVEAASSSPGCCDPTEPQVQPQNATSPIACVETAEEAIDLAQHTSLAQQPVQLVQLVNVNPLPCASPVDESASGLPSFHVTGGGCQVDVGESATTHGGPPLVSPDLSEPSKPPADIVNDEEIKAKESVAEGIEHVSTSSTPDAMKDDERIDNDATMGSPRNAESPCEPPGSGFDSPLPMAQKTKTSGFEH</sequence>
<feature type="compositionally biased region" description="Polar residues" evidence="1">
    <location>
        <begin position="275"/>
        <end position="288"/>
    </location>
</feature>
<dbReference type="OrthoDB" id="3600083at2759"/>
<dbReference type="eggNOG" id="ENOG502SU0I">
    <property type="taxonomic scope" value="Eukaryota"/>
</dbReference>
<feature type="region of interest" description="Disordered" evidence="1">
    <location>
        <begin position="614"/>
        <end position="639"/>
    </location>
</feature>
<dbReference type="EMBL" id="KE656130">
    <property type="protein sequence ID" value="EQK97917.1"/>
    <property type="molecule type" value="Genomic_DNA"/>
</dbReference>
<dbReference type="AlphaFoldDB" id="T5A7Y0"/>
<feature type="compositionally biased region" description="Low complexity" evidence="1">
    <location>
        <begin position="372"/>
        <end position="385"/>
    </location>
</feature>
<proteinExistence type="predicted"/>
<feature type="compositionally biased region" description="Basic and acidic residues" evidence="1">
    <location>
        <begin position="11"/>
        <end position="24"/>
    </location>
</feature>
<feature type="compositionally biased region" description="Polar residues" evidence="1">
    <location>
        <begin position="187"/>
        <end position="203"/>
    </location>
</feature>
<evidence type="ECO:0008006" key="4">
    <source>
        <dbReference type="Google" id="ProtNLM"/>
    </source>
</evidence>
<feature type="compositionally biased region" description="Polar residues" evidence="1">
    <location>
        <begin position="212"/>
        <end position="233"/>
    </location>
</feature>
<organism evidence="2 3">
    <name type="scientific">Ophiocordyceps sinensis (strain Co18 / CGMCC 3.14243)</name>
    <name type="common">Yarsagumba caterpillar fungus</name>
    <name type="synonym">Hirsutella sinensis</name>
    <dbReference type="NCBI Taxonomy" id="911162"/>
    <lineage>
        <taxon>Eukaryota</taxon>
        <taxon>Fungi</taxon>
        <taxon>Dikarya</taxon>
        <taxon>Ascomycota</taxon>
        <taxon>Pezizomycotina</taxon>
        <taxon>Sordariomycetes</taxon>
        <taxon>Hypocreomycetidae</taxon>
        <taxon>Hypocreales</taxon>
        <taxon>Ophiocordycipitaceae</taxon>
        <taxon>Ophiocordyceps</taxon>
    </lineage>
</organism>
<evidence type="ECO:0000313" key="3">
    <source>
        <dbReference type="Proteomes" id="UP000019374"/>
    </source>
</evidence>
<feature type="compositionally biased region" description="Low complexity" evidence="1">
    <location>
        <begin position="258"/>
        <end position="271"/>
    </location>
</feature>
<feature type="region of interest" description="Disordered" evidence="1">
    <location>
        <begin position="651"/>
        <end position="715"/>
    </location>
</feature>
<feature type="compositionally biased region" description="Polar residues" evidence="1">
    <location>
        <begin position="87"/>
        <end position="102"/>
    </location>
</feature>
<protein>
    <recommendedName>
        <fullName evidence="4">Mucin-7</fullName>
    </recommendedName>
</protein>
<feature type="region of interest" description="Disordered" evidence="1">
    <location>
        <begin position="489"/>
        <end position="515"/>
    </location>
</feature>
<dbReference type="HOGENOM" id="CLU_386400_0_0_1"/>
<feature type="compositionally biased region" description="Polar residues" evidence="1">
    <location>
        <begin position="315"/>
        <end position="359"/>
    </location>
</feature>